<proteinExistence type="predicted"/>
<dbReference type="Proteomes" id="UP001354709">
    <property type="component" value="Unassembled WGS sequence"/>
</dbReference>
<dbReference type="EMBL" id="JAZBJO010000045">
    <property type="protein sequence ID" value="MEE4598232.1"/>
    <property type="molecule type" value="Genomic_DNA"/>
</dbReference>
<sequence>MASTSLTLPVFMRVGDTEEFHLGDFTVDLVDGVGALRYGRPELAAVLRSAADEIENPASTGEGVDDAAP</sequence>
<reference evidence="1 2" key="1">
    <citation type="submission" date="2023-11" db="EMBL/GenBank/DDBJ databases">
        <title>30 novel species of actinomycetes from the DSMZ collection.</title>
        <authorList>
            <person name="Nouioui I."/>
        </authorList>
    </citation>
    <scope>NUCLEOTIDE SEQUENCE [LARGE SCALE GENOMIC DNA]</scope>
    <source>
        <strain evidence="1 2">DSM 41524</strain>
    </source>
</reference>
<dbReference type="RefSeq" id="WP_330815441.1">
    <property type="nucleotide sequence ID" value="NZ_JAZBJO010000045.1"/>
</dbReference>
<name>A0ABU7QA03_9ACTN</name>
<evidence type="ECO:0000313" key="1">
    <source>
        <dbReference type="EMBL" id="MEE4598232.1"/>
    </source>
</evidence>
<gene>
    <name evidence="1" type="ORF">V2J94_41425</name>
</gene>
<accession>A0ABU7QA03</accession>
<keyword evidence="2" id="KW-1185">Reference proteome</keyword>
<protein>
    <submittedName>
        <fullName evidence="1">Uncharacterized protein</fullName>
    </submittedName>
</protein>
<evidence type="ECO:0000313" key="2">
    <source>
        <dbReference type="Proteomes" id="UP001354709"/>
    </source>
</evidence>
<comment type="caution">
    <text evidence="1">The sequence shown here is derived from an EMBL/GenBank/DDBJ whole genome shotgun (WGS) entry which is preliminary data.</text>
</comment>
<organism evidence="1 2">
    <name type="scientific">Streptomyces asiaticus subsp. ignotus</name>
    <dbReference type="NCBI Taxonomy" id="3098222"/>
    <lineage>
        <taxon>Bacteria</taxon>
        <taxon>Bacillati</taxon>
        <taxon>Actinomycetota</taxon>
        <taxon>Actinomycetes</taxon>
        <taxon>Kitasatosporales</taxon>
        <taxon>Streptomycetaceae</taxon>
        <taxon>Streptomyces</taxon>
        <taxon>Streptomyces violaceusniger group</taxon>
    </lineage>
</organism>